<gene>
    <name evidence="4" type="ORF">LMG032447_01324</name>
</gene>
<evidence type="ECO:0000313" key="4">
    <source>
        <dbReference type="EMBL" id="CAH1856598.1"/>
    </source>
</evidence>
<dbReference type="InterPro" id="IPR003675">
    <property type="entry name" value="Rce1/LyrA-like_dom"/>
</dbReference>
<comment type="similarity">
    <text evidence="1">Belongs to the UPF0177 family.</text>
</comment>
<reference evidence="4" key="1">
    <citation type="submission" date="2022-03" db="EMBL/GenBank/DDBJ databases">
        <authorList>
            <person name="Hettiarachchi G."/>
        </authorList>
    </citation>
    <scope>NUCLEOTIDE SEQUENCE</scope>
    <source>
        <strain evidence="4">LMG 32447</strain>
    </source>
</reference>
<feature type="transmembrane region" description="Helical" evidence="2">
    <location>
        <begin position="78"/>
        <end position="100"/>
    </location>
</feature>
<evidence type="ECO:0000256" key="2">
    <source>
        <dbReference type="SAM" id="Phobius"/>
    </source>
</evidence>
<feature type="transmembrane region" description="Helical" evidence="2">
    <location>
        <begin position="37"/>
        <end position="58"/>
    </location>
</feature>
<evidence type="ECO:0000259" key="3">
    <source>
        <dbReference type="Pfam" id="PF02517"/>
    </source>
</evidence>
<evidence type="ECO:0000313" key="5">
    <source>
        <dbReference type="Proteomes" id="UP000838102"/>
    </source>
</evidence>
<comment type="caution">
    <text evidence="4">The sequence shown here is derived from an EMBL/GenBank/DDBJ whole genome shotgun (WGS) entry which is preliminary data.</text>
</comment>
<dbReference type="RefSeq" id="WP_248706673.1">
    <property type="nucleotide sequence ID" value="NZ_CAKOET010000008.1"/>
</dbReference>
<evidence type="ECO:0000256" key="1">
    <source>
        <dbReference type="ARBA" id="ARBA00009067"/>
    </source>
</evidence>
<name>A0ABM9D2W7_9LACO</name>
<keyword evidence="2" id="KW-0472">Membrane</keyword>
<dbReference type="Pfam" id="PF02517">
    <property type="entry name" value="Rce1-like"/>
    <property type="match status" value="1"/>
</dbReference>
<sequence length="225" mass="25827">MNSFKFLGWQRLWLGLAVAFLSFVQIVITWPDYLLVYQYYFSPILVTFGGMLSLVILYGVNGFKSLLKPMIKGSIKRVIFGFLLANLIVFIFAGICMLFHISGAEHSFYRQSPTKTEQLIFIVTSLIQIPGEELIMATFTLPMIEYIHNKGISTKSAWIWANLIGCFIFMLMHLPAYDYNLASVIMVGLGRYPFTSLWHQTQSLRGGIYVHLLFDLIRTVPRIFL</sequence>
<proteinExistence type="inferred from homology"/>
<protein>
    <recommendedName>
        <fullName evidence="3">CAAX prenyl protease 2/Lysostaphin resistance protein A-like domain-containing protein</fullName>
    </recommendedName>
</protein>
<dbReference type="Proteomes" id="UP000838102">
    <property type="component" value="Unassembled WGS sequence"/>
</dbReference>
<keyword evidence="5" id="KW-1185">Reference proteome</keyword>
<keyword evidence="2" id="KW-0812">Transmembrane</keyword>
<feature type="transmembrane region" description="Helical" evidence="2">
    <location>
        <begin position="120"/>
        <end position="144"/>
    </location>
</feature>
<dbReference type="EMBL" id="CAKOEU010000007">
    <property type="protein sequence ID" value="CAH1856598.1"/>
    <property type="molecule type" value="Genomic_DNA"/>
</dbReference>
<feature type="transmembrane region" description="Helical" evidence="2">
    <location>
        <begin position="12"/>
        <end position="31"/>
    </location>
</feature>
<keyword evidence="2" id="KW-1133">Transmembrane helix</keyword>
<feature type="transmembrane region" description="Helical" evidence="2">
    <location>
        <begin position="156"/>
        <end position="176"/>
    </location>
</feature>
<organism evidence="4 5">
    <name type="scientific">Convivina praedatoris</name>
    <dbReference type="NCBI Taxonomy" id="2880963"/>
    <lineage>
        <taxon>Bacteria</taxon>
        <taxon>Bacillati</taxon>
        <taxon>Bacillota</taxon>
        <taxon>Bacilli</taxon>
        <taxon>Lactobacillales</taxon>
        <taxon>Lactobacillaceae</taxon>
        <taxon>Convivina</taxon>
    </lineage>
</organism>
<accession>A0ABM9D2W7</accession>
<feature type="domain" description="CAAX prenyl protease 2/Lysostaphin resistance protein A-like" evidence="3">
    <location>
        <begin position="119"/>
        <end position="217"/>
    </location>
</feature>